<dbReference type="GO" id="GO:0009451">
    <property type="term" value="P:RNA modification"/>
    <property type="evidence" value="ECO:0007669"/>
    <property type="project" value="InterPro"/>
</dbReference>
<keyword evidence="4" id="KW-1185">Reference proteome</keyword>
<evidence type="ECO:0000256" key="1">
    <source>
        <dbReference type="ARBA" id="ARBA00022737"/>
    </source>
</evidence>
<organism evidence="3 4">
    <name type="scientific">Trema orientale</name>
    <name type="common">Charcoal tree</name>
    <name type="synonym">Celtis orientalis</name>
    <dbReference type="NCBI Taxonomy" id="63057"/>
    <lineage>
        <taxon>Eukaryota</taxon>
        <taxon>Viridiplantae</taxon>
        <taxon>Streptophyta</taxon>
        <taxon>Embryophyta</taxon>
        <taxon>Tracheophyta</taxon>
        <taxon>Spermatophyta</taxon>
        <taxon>Magnoliopsida</taxon>
        <taxon>eudicotyledons</taxon>
        <taxon>Gunneridae</taxon>
        <taxon>Pentapetalae</taxon>
        <taxon>rosids</taxon>
        <taxon>fabids</taxon>
        <taxon>Rosales</taxon>
        <taxon>Cannabaceae</taxon>
        <taxon>Trema</taxon>
    </lineage>
</organism>
<sequence>MRVSYLRVFSFSLSQTALKRLCRYYNARLYTTQVAYSKTHYRKLSFDDSRLLQCLSQHRLHEARQLLDKLSERDGNRSVVYWTSLLTKYAKCGFLNEARRLFDIMPERNIVSYNAMLSGYVQSGRFSEASQFFEEMPERNVVSWTSMLCGLADAGMIDEARRLFDAMPEKNVVSWNAMVSGLIRNGDLEGARMVFDRMPIKNVVSWNALIAGYIEGCRMEEARLLFDEMKDRNVITWTSMISGYCRSGFVDEACSLFRIMPERNVISWTAMIGGLAWNGFHEEALLLFIEWKGSFDMKPNGETFISLAYACAGVGLPCLGKQVHAQIIINGLENDDYDGRLAKSLIHMYSGFGNMNIAHFIFNNNSNNLTIQSCNYLINGYIQTGELETAQNLFDEVPIRDKISWTSMISGYFSVGEVSKACHLFWNMPDRDAVAWTTMISGHVHSELFMEATNIFSKMRAHGVLPLNSTYCILLGAMGAMAYLDPGRQLHCLVIKTQYKFDLILDNSLISMYAKCGEISAAYSIFSKMVFRDLVSWNSMIMGFSNHGFADKTLETFKTMVESGTLPNSVTFLGILSACSHAGLLRRGWELFNAMINVYAVQPGLEHYICMIDLLGRAGKVKEAYQFVMRLPFEPGHAVWGALLGLCGLGETNAEIARHAAKRLLELDPLNAPAHVALCNIHAANYQHNEEKMLRKEMGIKGVRKVPGCSWIVMKGRVHVFLSGDKVEQPNVHDMLLLFFNTVDES</sequence>
<keyword evidence="1" id="KW-0677">Repeat</keyword>
<dbReference type="InterPro" id="IPR011990">
    <property type="entry name" value="TPR-like_helical_dom_sf"/>
</dbReference>
<feature type="repeat" description="PPR" evidence="2">
    <location>
        <begin position="78"/>
        <end position="108"/>
    </location>
</feature>
<dbReference type="Pfam" id="PF01535">
    <property type="entry name" value="PPR"/>
    <property type="match status" value="9"/>
</dbReference>
<dbReference type="Pfam" id="PF13041">
    <property type="entry name" value="PPR_2"/>
    <property type="match status" value="3"/>
</dbReference>
<reference evidence="4" key="1">
    <citation type="submission" date="2016-06" db="EMBL/GenBank/DDBJ databases">
        <title>Parallel loss of symbiosis genes in relatives of nitrogen-fixing non-legume Parasponia.</title>
        <authorList>
            <person name="Van Velzen R."/>
            <person name="Holmer R."/>
            <person name="Bu F."/>
            <person name="Rutten L."/>
            <person name="Van Zeijl A."/>
            <person name="Liu W."/>
            <person name="Santuari L."/>
            <person name="Cao Q."/>
            <person name="Sharma T."/>
            <person name="Shen D."/>
            <person name="Roswanjaya Y."/>
            <person name="Wardhani T."/>
            <person name="Kalhor M.S."/>
            <person name="Jansen J."/>
            <person name="Van den Hoogen J."/>
            <person name="Gungor B."/>
            <person name="Hartog M."/>
            <person name="Hontelez J."/>
            <person name="Verver J."/>
            <person name="Yang W.-C."/>
            <person name="Schijlen E."/>
            <person name="Repin R."/>
            <person name="Schilthuizen M."/>
            <person name="Schranz E."/>
            <person name="Heidstra R."/>
            <person name="Miyata K."/>
            <person name="Fedorova E."/>
            <person name="Kohlen W."/>
            <person name="Bisseling T."/>
            <person name="Smit S."/>
            <person name="Geurts R."/>
        </authorList>
    </citation>
    <scope>NUCLEOTIDE SEQUENCE [LARGE SCALE GENOMIC DNA]</scope>
    <source>
        <strain evidence="4">cv. RG33-2</strain>
    </source>
</reference>
<dbReference type="Proteomes" id="UP000237000">
    <property type="component" value="Unassembled WGS sequence"/>
</dbReference>
<evidence type="ECO:0000256" key="2">
    <source>
        <dbReference type="PROSITE-ProRule" id="PRU00708"/>
    </source>
</evidence>
<dbReference type="OrthoDB" id="757703at2759"/>
<dbReference type="PANTHER" id="PTHR47926:SF404">
    <property type="entry name" value="(PPR) REPEAT-CONTAINING PROTEIN, PUTATIVE-RELATED"/>
    <property type="match status" value="1"/>
</dbReference>
<name>A0A2P5BST9_TREOI</name>
<dbReference type="FunFam" id="1.25.40.10:FF:000125">
    <property type="entry name" value="Pentatricopeptide repeat-containing protein"/>
    <property type="match status" value="1"/>
</dbReference>
<accession>A0A2P5BST9</accession>
<dbReference type="FunFam" id="1.25.40.10:FF:002419">
    <property type="entry name" value="Pentatricopeptide repeat-containing protein"/>
    <property type="match status" value="1"/>
</dbReference>
<dbReference type="GO" id="GO:0048731">
    <property type="term" value="P:system development"/>
    <property type="evidence" value="ECO:0007669"/>
    <property type="project" value="UniProtKB-ARBA"/>
</dbReference>
<dbReference type="PROSITE" id="PS51375">
    <property type="entry name" value="PPR"/>
    <property type="match status" value="7"/>
</dbReference>
<dbReference type="InterPro" id="IPR002885">
    <property type="entry name" value="PPR_rpt"/>
</dbReference>
<dbReference type="InParanoid" id="A0A2P5BST9"/>
<dbReference type="STRING" id="63057.A0A2P5BST9"/>
<dbReference type="Gene3D" id="1.25.40.10">
    <property type="entry name" value="Tetratricopeptide repeat domain"/>
    <property type="match status" value="6"/>
</dbReference>
<dbReference type="NCBIfam" id="TIGR00756">
    <property type="entry name" value="PPR"/>
    <property type="match status" value="9"/>
</dbReference>
<dbReference type="InterPro" id="IPR046960">
    <property type="entry name" value="PPR_At4g14850-like_plant"/>
</dbReference>
<protein>
    <submittedName>
        <fullName evidence="3">Tetratricopeptide-like helical domain containing protein</fullName>
    </submittedName>
</protein>
<feature type="repeat" description="PPR" evidence="2">
    <location>
        <begin position="233"/>
        <end position="267"/>
    </location>
</feature>
<dbReference type="PANTHER" id="PTHR47926">
    <property type="entry name" value="PENTATRICOPEPTIDE REPEAT-CONTAINING PROTEIN"/>
    <property type="match status" value="1"/>
</dbReference>
<feature type="repeat" description="PPR" evidence="2">
    <location>
        <begin position="109"/>
        <end position="143"/>
    </location>
</feature>
<feature type="repeat" description="PPR" evidence="2">
    <location>
        <begin position="171"/>
        <end position="205"/>
    </location>
</feature>
<evidence type="ECO:0000313" key="4">
    <source>
        <dbReference type="Proteomes" id="UP000237000"/>
    </source>
</evidence>
<dbReference type="GO" id="GO:0003723">
    <property type="term" value="F:RNA binding"/>
    <property type="evidence" value="ECO:0007669"/>
    <property type="project" value="InterPro"/>
</dbReference>
<dbReference type="AlphaFoldDB" id="A0A2P5BST9"/>
<feature type="repeat" description="PPR" evidence="2">
    <location>
        <begin position="432"/>
        <end position="466"/>
    </location>
</feature>
<feature type="repeat" description="PPR" evidence="2">
    <location>
        <begin position="401"/>
        <end position="431"/>
    </location>
</feature>
<dbReference type="InterPro" id="IPR046848">
    <property type="entry name" value="E_motif"/>
</dbReference>
<dbReference type="FunCoup" id="A0A2P5BST9">
    <property type="interactions" value="162"/>
</dbReference>
<proteinExistence type="predicted"/>
<feature type="repeat" description="PPR" evidence="2">
    <location>
        <begin position="533"/>
        <end position="567"/>
    </location>
</feature>
<dbReference type="EMBL" id="JXTC01000467">
    <property type="protein sequence ID" value="PON51835.1"/>
    <property type="molecule type" value="Genomic_DNA"/>
</dbReference>
<dbReference type="Pfam" id="PF20431">
    <property type="entry name" value="E_motif"/>
    <property type="match status" value="1"/>
</dbReference>
<comment type="caution">
    <text evidence="3">The sequence shown here is derived from an EMBL/GenBank/DDBJ whole genome shotgun (WGS) entry which is preliminary data.</text>
</comment>
<dbReference type="SUPFAM" id="SSF48452">
    <property type="entry name" value="TPR-like"/>
    <property type="match status" value="1"/>
</dbReference>
<evidence type="ECO:0000313" key="3">
    <source>
        <dbReference type="EMBL" id="PON51835.1"/>
    </source>
</evidence>
<gene>
    <name evidence="3" type="ORF">TorRG33x02_310260</name>
</gene>